<dbReference type="AlphaFoldDB" id="A0AAD5VDW9"/>
<sequence length="235" mass="25635">MVRSLVNVITMTKDMHKFFDRLKLYFEATSTANRYEVKYYTRGKSHQSMSDFVTFSTRDPEHLLVPSHKLLTLHATCCKVAHTSGTTEYIDKVYDDVDETGVLAFDGTSGGIHSYELLSLANSSGFSCHDDDIGGTDSVGMYIGLCLDLIGMPENSVGLLYHLASKGNTGVAYTFGGQSCGTISSGLAPGVLVGDDRTLYALRAITRFIKARPTIHHNELSGQILDTTRCAEDVA</sequence>
<protein>
    <submittedName>
        <fullName evidence="1">Uncharacterized protein</fullName>
    </submittedName>
</protein>
<accession>A0AAD5VDW9</accession>
<name>A0AAD5VDW9_9AGAR</name>
<reference evidence="1" key="1">
    <citation type="submission" date="2022-07" db="EMBL/GenBank/DDBJ databases">
        <title>Genome Sequence of Leucocoprinus birnbaumii.</title>
        <authorList>
            <person name="Buettner E."/>
        </authorList>
    </citation>
    <scope>NUCLEOTIDE SEQUENCE</scope>
    <source>
        <strain evidence="1">VT141</strain>
    </source>
</reference>
<evidence type="ECO:0000313" key="1">
    <source>
        <dbReference type="EMBL" id="KAJ3552747.1"/>
    </source>
</evidence>
<gene>
    <name evidence="1" type="ORF">NP233_g12806</name>
</gene>
<organism evidence="1 2">
    <name type="scientific">Leucocoprinus birnbaumii</name>
    <dbReference type="NCBI Taxonomy" id="56174"/>
    <lineage>
        <taxon>Eukaryota</taxon>
        <taxon>Fungi</taxon>
        <taxon>Dikarya</taxon>
        <taxon>Basidiomycota</taxon>
        <taxon>Agaricomycotina</taxon>
        <taxon>Agaricomycetes</taxon>
        <taxon>Agaricomycetidae</taxon>
        <taxon>Agaricales</taxon>
        <taxon>Agaricineae</taxon>
        <taxon>Agaricaceae</taxon>
        <taxon>Leucocoprinus</taxon>
    </lineage>
</organism>
<evidence type="ECO:0000313" key="2">
    <source>
        <dbReference type="Proteomes" id="UP001213000"/>
    </source>
</evidence>
<dbReference type="EMBL" id="JANIEX010002010">
    <property type="protein sequence ID" value="KAJ3552747.1"/>
    <property type="molecule type" value="Genomic_DNA"/>
</dbReference>
<comment type="caution">
    <text evidence="1">The sequence shown here is derived from an EMBL/GenBank/DDBJ whole genome shotgun (WGS) entry which is preliminary data.</text>
</comment>
<proteinExistence type="predicted"/>
<dbReference type="Proteomes" id="UP001213000">
    <property type="component" value="Unassembled WGS sequence"/>
</dbReference>
<keyword evidence="2" id="KW-1185">Reference proteome</keyword>